<evidence type="ECO:0000313" key="1">
    <source>
        <dbReference type="EMBL" id="MET3774399.1"/>
    </source>
</evidence>
<name>A0ACC6TKV7_9MICC</name>
<protein>
    <submittedName>
        <fullName evidence="1">AraC-like DNA-binding protein</fullName>
    </submittedName>
</protein>
<organism evidence="1 2">
    <name type="scientific">Arthrobacter nitrophenolicus</name>
    <dbReference type="NCBI Taxonomy" id="683150"/>
    <lineage>
        <taxon>Bacteria</taxon>
        <taxon>Bacillati</taxon>
        <taxon>Actinomycetota</taxon>
        <taxon>Actinomycetes</taxon>
        <taxon>Micrococcales</taxon>
        <taxon>Micrococcaceae</taxon>
        <taxon>Arthrobacter</taxon>
    </lineage>
</organism>
<proteinExistence type="predicted"/>
<accession>A0ACC6TKV7</accession>
<reference evidence="1" key="1">
    <citation type="submission" date="2024-06" db="EMBL/GenBank/DDBJ databases">
        <title>Genomic Encyclopedia of Type Strains, Phase IV (KMG-IV): sequencing the most valuable type-strain genomes for metagenomic binning, comparative biology and taxonomic classification.</title>
        <authorList>
            <person name="Goeker M."/>
        </authorList>
    </citation>
    <scope>NUCLEOTIDE SEQUENCE</scope>
    <source>
        <strain evidence="1">SJCon</strain>
    </source>
</reference>
<gene>
    <name evidence="1" type="ORF">ABIC98_004075</name>
</gene>
<dbReference type="EMBL" id="JBEPNJ010000031">
    <property type="protein sequence ID" value="MET3774399.1"/>
    <property type="molecule type" value="Genomic_DNA"/>
</dbReference>
<sequence>MQRRTVRHSLQAAEEETHLKSEDSASRSSAQNQNQSPQAAVRSIEDWGVLLSRSLMSFEVELERPGAFQGYLRNRKVAGIEFIEMSTGKHLAHRGAESISSTDRPDYLLCLQIAGVGEFSQDNRTAVLQPGDLTLFDTTRPTTVVSSTDYRNLCMKFPQRLINLPPEQLGQLTATRTGARDGFAPAAGTLLITMNQLMDTSSGRSKILAAQGALDIITTMFQRQLDISTPSYPQATSPALLEQIRSYIDENLSDPGLGPRTIAAAHYISLRQLHGIFQAQGLTVASWVRHQRLQRCRRDLSDPALHAVSAASIGLRWGFKTASHFGMSFRKTFGLTPAEFRQEALSGSWGV</sequence>
<comment type="caution">
    <text evidence="1">The sequence shown here is derived from an EMBL/GenBank/DDBJ whole genome shotgun (WGS) entry which is preliminary data.</text>
</comment>
<keyword evidence="2" id="KW-1185">Reference proteome</keyword>
<dbReference type="Proteomes" id="UP001549207">
    <property type="component" value="Unassembled WGS sequence"/>
</dbReference>
<evidence type="ECO:0000313" key="2">
    <source>
        <dbReference type="Proteomes" id="UP001549207"/>
    </source>
</evidence>